<dbReference type="InterPro" id="IPR050976">
    <property type="entry name" value="Snaclec"/>
</dbReference>
<dbReference type="SUPFAM" id="SSF56436">
    <property type="entry name" value="C-type lectin-like"/>
    <property type="match status" value="2"/>
</dbReference>
<evidence type="ECO:0000313" key="6">
    <source>
        <dbReference type="EMBL" id="CAI5450612.1"/>
    </source>
</evidence>
<evidence type="ECO:0000256" key="1">
    <source>
        <dbReference type="ARBA" id="ARBA00023157"/>
    </source>
</evidence>
<reference evidence="6" key="1">
    <citation type="submission" date="2022-11" db="EMBL/GenBank/DDBJ databases">
        <authorList>
            <person name="Kikuchi T."/>
        </authorList>
    </citation>
    <scope>NUCLEOTIDE SEQUENCE</scope>
    <source>
        <strain evidence="6">PS1010</strain>
    </source>
</reference>
<dbReference type="PANTHER" id="PTHR22991">
    <property type="entry name" value="PROTEIN CBG13490"/>
    <property type="match status" value="1"/>
</dbReference>
<evidence type="ECO:0000259" key="5">
    <source>
        <dbReference type="PROSITE" id="PS50041"/>
    </source>
</evidence>
<evidence type="ECO:0008006" key="8">
    <source>
        <dbReference type="Google" id="ProtNLM"/>
    </source>
</evidence>
<dbReference type="InterPro" id="IPR016187">
    <property type="entry name" value="CTDL_fold"/>
</dbReference>
<accession>A0A9P1N7G0</accession>
<dbReference type="OrthoDB" id="5820958at2759"/>
<dbReference type="CDD" id="cd00037">
    <property type="entry name" value="CLECT"/>
    <property type="match status" value="2"/>
</dbReference>
<proteinExistence type="predicted"/>
<evidence type="ECO:0000256" key="2">
    <source>
        <dbReference type="PROSITE-ProRule" id="PRU00059"/>
    </source>
</evidence>
<dbReference type="PROSITE" id="PS01180">
    <property type="entry name" value="CUB"/>
    <property type="match status" value="1"/>
</dbReference>
<dbReference type="Gene3D" id="2.60.120.290">
    <property type="entry name" value="Spermadhesin, CUB domain"/>
    <property type="match status" value="2"/>
</dbReference>
<name>A0A9P1N7G0_9PELO</name>
<dbReference type="PROSITE" id="PS00615">
    <property type="entry name" value="C_TYPE_LECTIN_1"/>
    <property type="match status" value="1"/>
</dbReference>
<comment type="caution">
    <text evidence="2">Lacks conserved residue(s) required for the propagation of feature annotation.</text>
</comment>
<gene>
    <name evidence="6" type="ORF">CAMP_LOCUS13249</name>
</gene>
<keyword evidence="1" id="KW-1015">Disulfide bond</keyword>
<dbReference type="Gene3D" id="3.10.100.10">
    <property type="entry name" value="Mannose-Binding Protein A, subunit A"/>
    <property type="match status" value="2"/>
</dbReference>
<comment type="caution">
    <text evidence="6">The sequence shown here is derived from an EMBL/GenBank/DDBJ whole genome shotgun (WGS) entry which is preliminary data.</text>
</comment>
<dbReference type="InterPro" id="IPR001304">
    <property type="entry name" value="C-type_lectin-like"/>
</dbReference>
<keyword evidence="3" id="KW-0732">Signal</keyword>
<dbReference type="PANTHER" id="PTHR22991:SF41">
    <property type="entry name" value="CUB DOMAIN-CONTAINING PROTEIN-RELATED"/>
    <property type="match status" value="1"/>
</dbReference>
<dbReference type="EMBL" id="CANHGI010000005">
    <property type="protein sequence ID" value="CAI5450612.1"/>
    <property type="molecule type" value="Genomic_DNA"/>
</dbReference>
<dbReference type="Pfam" id="PF00059">
    <property type="entry name" value="Lectin_C"/>
    <property type="match status" value="1"/>
</dbReference>
<evidence type="ECO:0000256" key="3">
    <source>
        <dbReference type="SAM" id="SignalP"/>
    </source>
</evidence>
<dbReference type="CDD" id="cd00041">
    <property type="entry name" value="CUB"/>
    <property type="match status" value="1"/>
</dbReference>
<dbReference type="SMART" id="SM00034">
    <property type="entry name" value="CLECT"/>
    <property type="match status" value="2"/>
</dbReference>
<feature type="domain" description="C-type lectin" evidence="5">
    <location>
        <begin position="30"/>
        <end position="142"/>
    </location>
</feature>
<dbReference type="InterPro" id="IPR018378">
    <property type="entry name" value="C-type_lectin_CS"/>
</dbReference>
<dbReference type="InterPro" id="IPR016186">
    <property type="entry name" value="C-type_lectin-like/link_sf"/>
</dbReference>
<protein>
    <recommendedName>
        <fullName evidence="8">CUB domain-containing protein</fullName>
    </recommendedName>
</protein>
<organism evidence="6 7">
    <name type="scientific">Caenorhabditis angaria</name>
    <dbReference type="NCBI Taxonomy" id="860376"/>
    <lineage>
        <taxon>Eukaryota</taxon>
        <taxon>Metazoa</taxon>
        <taxon>Ecdysozoa</taxon>
        <taxon>Nematoda</taxon>
        <taxon>Chromadorea</taxon>
        <taxon>Rhabditida</taxon>
        <taxon>Rhabditina</taxon>
        <taxon>Rhabditomorpha</taxon>
        <taxon>Rhabditoidea</taxon>
        <taxon>Rhabditidae</taxon>
        <taxon>Peloderinae</taxon>
        <taxon>Caenorhabditis</taxon>
    </lineage>
</organism>
<dbReference type="SMART" id="SM00042">
    <property type="entry name" value="CUB"/>
    <property type="match status" value="1"/>
</dbReference>
<feature type="domain" description="CUB" evidence="4">
    <location>
        <begin position="371"/>
        <end position="500"/>
    </location>
</feature>
<dbReference type="AlphaFoldDB" id="A0A9P1N7G0"/>
<feature type="signal peptide" evidence="3">
    <location>
        <begin position="1"/>
        <end position="20"/>
    </location>
</feature>
<evidence type="ECO:0000259" key="4">
    <source>
        <dbReference type="PROSITE" id="PS01180"/>
    </source>
</evidence>
<sequence length="501" mass="55375">MKNHFFVLFFSIWLQSTALATLCNDGFTLVNNKCLRLITSDYTRENARQQCNLLGGNIVSIYNSIDNTAIAQFSTSSADPIWIGLKCSVDHDPSNCLWDDQLGNASTYNNFIAGNPVNEIGSCVYMLTSGSLRGRWLSGQCDSTQISAVCESDPIGKCTYQYNNNCYYPIGELAEPDALNACKQNCAGGLVSIHSAAENAFIASLFTDPSKHYIRIGAQLSTRSCYSLSMINEVAAPGKWISSNCSLQLPSICKWKSGSSCIAPTLAPSQCTSPVYLSDSGTIYSPNYPYSYTSSGSNPCYYIITVSSYNAVLWFDELILDSKSTIELYSSLDSSTPFSVIDQTTQSNYTSTILSPTNVIKIVFKPCTSNCDQSINYKWKAKFGRQYNTICGSWQNTNGYITSPGYPNNYPNSYACDYYLQNPSGRIQIHFDSFNTEYGHDYLSIYNGQSSSYTRLAALSGLYGSNTNLTFTSSSNYLYMTFRTDSDVAFSGFSARFYSYP</sequence>
<evidence type="ECO:0000313" key="7">
    <source>
        <dbReference type="Proteomes" id="UP001152747"/>
    </source>
</evidence>
<dbReference type="PROSITE" id="PS50041">
    <property type="entry name" value="C_TYPE_LECTIN_2"/>
    <property type="match status" value="1"/>
</dbReference>
<dbReference type="InterPro" id="IPR035914">
    <property type="entry name" value="Sperma_CUB_dom_sf"/>
</dbReference>
<dbReference type="SUPFAM" id="SSF49854">
    <property type="entry name" value="Spermadhesin, CUB domain"/>
    <property type="match status" value="2"/>
</dbReference>
<keyword evidence="7" id="KW-1185">Reference proteome</keyword>
<dbReference type="Proteomes" id="UP001152747">
    <property type="component" value="Unassembled WGS sequence"/>
</dbReference>
<feature type="chain" id="PRO_5040116952" description="CUB domain-containing protein" evidence="3">
    <location>
        <begin position="21"/>
        <end position="501"/>
    </location>
</feature>
<dbReference type="InterPro" id="IPR000859">
    <property type="entry name" value="CUB_dom"/>
</dbReference>
<dbReference type="Pfam" id="PF00431">
    <property type="entry name" value="CUB"/>
    <property type="match status" value="1"/>
</dbReference>